<evidence type="ECO:0000313" key="2">
    <source>
        <dbReference type="EMBL" id="OBV11160.1"/>
    </source>
</evidence>
<evidence type="ECO:0000256" key="1">
    <source>
        <dbReference type="SAM" id="MobiDB-lite"/>
    </source>
</evidence>
<organism evidence="2 3">
    <name type="scientific">Erythrobacter dokdonensis DSW-74</name>
    <dbReference type="NCBI Taxonomy" id="1300349"/>
    <lineage>
        <taxon>Bacteria</taxon>
        <taxon>Pseudomonadati</taxon>
        <taxon>Pseudomonadota</taxon>
        <taxon>Alphaproteobacteria</taxon>
        <taxon>Sphingomonadales</taxon>
        <taxon>Erythrobacteraceae</taxon>
        <taxon>Erythrobacter/Porphyrobacter group</taxon>
        <taxon>Erythrobacter</taxon>
    </lineage>
</organism>
<comment type="caution">
    <text evidence="2">The sequence shown here is derived from an EMBL/GenBank/DDBJ whole genome shotgun (WGS) entry which is preliminary data.</text>
</comment>
<dbReference type="AlphaFoldDB" id="A0A1A7BIX9"/>
<accession>A0A1A7BIX9</accession>
<reference evidence="2 3" key="1">
    <citation type="submission" date="2016-06" db="EMBL/GenBank/DDBJ databases">
        <title>Genome sequence of Porphyrobacter dokdonensis DSW-74.</title>
        <authorList>
            <person name="Kim J.F."/>
            <person name="Song J.Y."/>
        </authorList>
    </citation>
    <scope>NUCLEOTIDE SEQUENCE [LARGE SCALE GENOMIC DNA]</scope>
    <source>
        <strain evidence="2 3">DSW-74</strain>
    </source>
</reference>
<feature type="region of interest" description="Disordered" evidence="1">
    <location>
        <begin position="1"/>
        <end position="24"/>
    </location>
</feature>
<sequence>MADRGRFGEGRRSGRIPDQTPMGSQVSYPDILLAIAIP</sequence>
<name>A0A1A7BIX9_9SPHN</name>
<protein>
    <submittedName>
        <fullName evidence="2">Uncharacterized protein</fullName>
    </submittedName>
</protein>
<keyword evidence="3" id="KW-1185">Reference proteome</keyword>
<evidence type="ECO:0000313" key="3">
    <source>
        <dbReference type="Proteomes" id="UP000092484"/>
    </source>
</evidence>
<dbReference type="STRING" id="1300349.I603_1568"/>
<dbReference type="Proteomes" id="UP000092484">
    <property type="component" value="Unassembled WGS sequence"/>
</dbReference>
<proteinExistence type="predicted"/>
<dbReference type="EMBL" id="LZYB01000003">
    <property type="protein sequence ID" value="OBV11160.1"/>
    <property type="molecule type" value="Genomic_DNA"/>
</dbReference>
<feature type="compositionally biased region" description="Basic and acidic residues" evidence="1">
    <location>
        <begin position="1"/>
        <end position="12"/>
    </location>
</feature>
<gene>
    <name evidence="2" type="ORF">I603_1568</name>
</gene>